<keyword evidence="3" id="KW-0418">Kinase</keyword>
<protein>
    <recommendedName>
        <fullName evidence="5">Alpha-type protein kinase domain-containing protein</fullName>
    </recommendedName>
</protein>
<feature type="compositionally biased region" description="Basic and acidic residues" evidence="4">
    <location>
        <begin position="16"/>
        <end position="25"/>
    </location>
</feature>
<evidence type="ECO:0000259" key="5">
    <source>
        <dbReference type="Pfam" id="PF02816"/>
    </source>
</evidence>
<dbReference type="InParanoid" id="F4S182"/>
<gene>
    <name evidence="6" type="ORF">MELLADRAFT_110859</name>
</gene>
<evidence type="ECO:0000256" key="3">
    <source>
        <dbReference type="ARBA" id="ARBA00022777"/>
    </source>
</evidence>
<evidence type="ECO:0000256" key="2">
    <source>
        <dbReference type="ARBA" id="ARBA00022679"/>
    </source>
</evidence>
<feature type="domain" description="Alpha-type protein kinase" evidence="5">
    <location>
        <begin position="130"/>
        <end position="325"/>
    </location>
</feature>
<dbReference type="SUPFAM" id="SSF56112">
    <property type="entry name" value="Protein kinase-like (PK-like)"/>
    <property type="match status" value="1"/>
</dbReference>
<dbReference type="Proteomes" id="UP000001072">
    <property type="component" value="Unassembled WGS sequence"/>
</dbReference>
<dbReference type="Gene3D" id="3.20.200.10">
    <property type="entry name" value="MHCK/EF2 kinase"/>
    <property type="match status" value="1"/>
</dbReference>
<evidence type="ECO:0000313" key="7">
    <source>
        <dbReference type="Proteomes" id="UP000001072"/>
    </source>
</evidence>
<dbReference type="GO" id="GO:0004674">
    <property type="term" value="F:protein serine/threonine kinase activity"/>
    <property type="evidence" value="ECO:0007669"/>
    <property type="project" value="UniProtKB-KW"/>
</dbReference>
<dbReference type="KEGG" id="mlr:MELLADRAFT_110859"/>
<dbReference type="VEuPathDB" id="FungiDB:MELLADRAFT_110859"/>
<feature type="region of interest" description="Disordered" evidence="4">
    <location>
        <begin position="1"/>
        <end position="59"/>
    </location>
</feature>
<name>F4S182_MELLP</name>
<dbReference type="EMBL" id="GL883137">
    <property type="protein sequence ID" value="EGG01608.1"/>
    <property type="molecule type" value="Genomic_DNA"/>
</dbReference>
<accession>F4S182</accession>
<keyword evidence="2" id="KW-0808">Transferase</keyword>
<keyword evidence="1" id="KW-0723">Serine/threonine-protein kinase</keyword>
<evidence type="ECO:0000313" key="6">
    <source>
        <dbReference type="EMBL" id="EGG01608.1"/>
    </source>
</evidence>
<dbReference type="InterPro" id="IPR011009">
    <property type="entry name" value="Kinase-like_dom_sf"/>
</dbReference>
<dbReference type="Pfam" id="PF02816">
    <property type="entry name" value="Alpha_kinase"/>
    <property type="match status" value="1"/>
</dbReference>
<evidence type="ECO:0000256" key="4">
    <source>
        <dbReference type="SAM" id="MobiDB-lite"/>
    </source>
</evidence>
<reference evidence="7" key="1">
    <citation type="journal article" date="2011" name="Proc. Natl. Acad. Sci. U.S.A.">
        <title>Obligate biotrophy features unraveled by the genomic analysis of rust fungi.</title>
        <authorList>
            <person name="Duplessis S."/>
            <person name="Cuomo C.A."/>
            <person name="Lin Y.-C."/>
            <person name="Aerts A."/>
            <person name="Tisserant E."/>
            <person name="Veneault-Fourrey C."/>
            <person name="Joly D.L."/>
            <person name="Hacquard S."/>
            <person name="Amselem J."/>
            <person name="Cantarel B.L."/>
            <person name="Chiu R."/>
            <person name="Coutinho P.M."/>
            <person name="Feau N."/>
            <person name="Field M."/>
            <person name="Frey P."/>
            <person name="Gelhaye E."/>
            <person name="Goldberg J."/>
            <person name="Grabherr M.G."/>
            <person name="Kodira C.D."/>
            <person name="Kohler A."/>
            <person name="Kuees U."/>
            <person name="Lindquist E.A."/>
            <person name="Lucas S.M."/>
            <person name="Mago R."/>
            <person name="Mauceli E."/>
            <person name="Morin E."/>
            <person name="Murat C."/>
            <person name="Pangilinan J.L."/>
            <person name="Park R."/>
            <person name="Pearson M."/>
            <person name="Quesneville H."/>
            <person name="Rouhier N."/>
            <person name="Sakthikumar S."/>
            <person name="Salamov A.A."/>
            <person name="Schmutz J."/>
            <person name="Selles B."/>
            <person name="Shapiro H."/>
            <person name="Tanguay P."/>
            <person name="Tuskan G.A."/>
            <person name="Henrissat B."/>
            <person name="Van de Peer Y."/>
            <person name="Rouze P."/>
            <person name="Ellis J.G."/>
            <person name="Dodds P.N."/>
            <person name="Schein J.E."/>
            <person name="Zhong S."/>
            <person name="Hamelin R.C."/>
            <person name="Grigoriev I.V."/>
            <person name="Szabo L.J."/>
            <person name="Martin F."/>
        </authorList>
    </citation>
    <scope>NUCLEOTIDE SEQUENCE [LARGE SCALE GENOMIC DNA]</scope>
    <source>
        <strain evidence="7">98AG31 / pathotype 3-4-7</strain>
    </source>
</reference>
<evidence type="ECO:0000256" key="1">
    <source>
        <dbReference type="ARBA" id="ARBA00022527"/>
    </source>
</evidence>
<organism evidence="7">
    <name type="scientific">Melampsora larici-populina (strain 98AG31 / pathotype 3-4-7)</name>
    <name type="common">Poplar leaf rust fungus</name>
    <dbReference type="NCBI Taxonomy" id="747676"/>
    <lineage>
        <taxon>Eukaryota</taxon>
        <taxon>Fungi</taxon>
        <taxon>Dikarya</taxon>
        <taxon>Basidiomycota</taxon>
        <taxon>Pucciniomycotina</taxon>
        <taxon>Pucciniomycetes</taxon>
        <taxon>Pucciniales</taxon>
        <taxon>Melampsoraceae</taxon>
        <taxon>Melampsora</taxon>
    </lineage>
</organism>
<dbReference type="RefSeq" id="XP_007415199.1">
    <property type="nucleotide sequence ID" value="XM_007415137.1"/>
</dbReference>
<proteinExistence type="predicted"/>
<sequence length="352" mass="41014">MSTPGKSPTAEPGPCSKEDIDKRLQNLEVDDQTLCSDKIEGHKDEEEEEHQDNDDQSDDDRVLYYAAIDDISARETGCIYRLFAKSINQSHPPYNPYEWLNFMEDSVRFQVKQPVQLPARDTAFWVAKNIYIDAHDELHGKYIIKSSLLWDDCDSRAHCFERSQSNRYATTLLEAFRQSILIHKRRKERKRGASNNLHRQIYSDCCALKTARSVYDGAPRWLICEGLYDPNTTHRYIWEYDFNSLPRDKQTWTDHINAWVHYTYEVSGNQTLIVGLDCDEHGVLTNLVLFTKGKPLHYDESAVMKGRIEHTFMHFRKQHECNKICEHVGLSKLQNSKGKAKDVMELMYLNSP</sequence>
<dbReference type="GeneID" id="18924216"/>
<keyword evidence="7" id="KW-1185">Reference proteome</keyword>
<dbReference type="GO" id="GO:0005524">
    <property type="term" value="F:ATP binding"/>
    <property type="evidence" value="ECO:0007669"/>
    <property type="project" value="InterPro"/>
</dbReference>
<dbReference type="AlphaFoldDB" id="F4S182"/>
<dbReference type="HOGENOM" id="CLU_048144_0_0_1"/>
<feature type="compositionally biased region" description="Acidic residues" evidence="4">
    <location>
        <begin position="45"/>
        <end position="58"/>
    </location>
</feature>
<dbReference type="InterPro" id="IPR004166">
    <property type="entry name" value="a-kinase_dom"/>
</dbReference>